<dbReference type="EMBL" id="KJ624065">
    <property type="protein sequence ID" value="AIB04135.1"/>
    <property type="molecule type" value="Genomic_DNA"/>
</dbReference>
<gene>
    <name evidence="1" type="primary">orf1</name>
</gene>
<organism evidence="1">
    <name type="scientific">Trachydiscus minutus</name>
    <dbReference type="NCBI Taxonomy" id="1032745"/>
    <lineage>
        <taxon>Eukaryota</taxon>
        <taxon>Sar</taxon>
        <taxon>Stramenopiles</taxon>
        <taxon>Ochrophyta</taxon>
        <taxon>Eustigmatophyceae</taxon>
        <taxon>Goniochloridales</taxon>
        <taxon>Goniochloridaceae</taxon>
        <taxon>Trachydiscus</taxon>
    </lineage>
</organism>
<evidence type="ECO:0000313" key="1">
    <source>
        <dbReference type="EMBL" id="AIB04135.1"/>
    </source>
</evidence>
<dbReference type="AlphaFoldDB" id="A0A0D3M5K0"/>
<accession>A0A0D3M5K0</accession>
<reference evidence="1" key="1">
    <citation type="journal article" date="2015" name="Sci. Rep.">
        <title>Updating algal evolutionary relationships through plastid genome sequencing: did alveolate plastids emerge through endosymbiosis of an ochrophyte?</title>
        <authorList>
            <person name="Sevcikova T."/>
            <person name="Horak A."/>
            <person name="Klimes V."/>
            <person name="Zbrankova V."/>
            <person name="Demir-Hilton E."/>
            <person name="Sudek S."/>
            <person name="Jenkins J."/>
            <person name="Schmutz J."/>
            <person name="Pribyl P."/>
            <person name="Fousek J."/>
            <person name="Vlcek C."/>
            <person name="Lang B.F."/>
            <person name="Obornik M."/>
            <person name="Worden A.Z."/>
            <person name="Elias M."/>
        </authorList>
    </citation>
    <scope>NUCLEOTIDE SEQUENCE</scope>
</reference>
<keyword evidence="1" id="KW-0934">Plastid</keyword>
<protein>
    <submittedName>
        <fullName evidence="1">Uncharacterized protein</fullName>
    </submittedName>
</protein>
<geneLocation type="plastid" evidence="1"/>
<name>A0A0D3M5K0_9STRA</name>
<sequence length="416" mass="49508">MSKVYSRNFYTNPFRYRSFDNKIDQAEVLEEVEYTLEPFLNEKFPLIKDYIDELGNIKSEAKIIQLIKEKLNFLKSEVKIIRFIKEQLNSVSKNFNFSLNDLETYNTNLRYLELPLHPMVDKNGFEVQMLSNELIDDAIDDMEDGFSYVYDYCSKTLPETLDLWYDYADFSQVETPIIAQDIALDETFETIEELLIDFYKSQQKEPNNLINLKNLKTLVKRIIDRDFNANQEDLKNLIKRTIAQDVSTDHEDSKDLIKWIVTADLNTNLLKIFKPTFKQEILDCLIIILKSLFCLLLFLQIMRTLLKSYFLSNIKEKAKEEIVEIYNNIFKIQKSEVKPKKNPKLKTNSMCFKKIGDKWTYIRRVNSNLDIAEPDVDMTTWDFMKEQNQKINSRLFHFRHKLKQKLLKFIVKMQNL</sequence>
<proteinExistence type="predicted"/>